<dbReference type="OrthoDB" id="2610860at2759"/>
<dbReference type="GeneID" id="64593772"/>
<dbReference type="AlphaFoldDB" id="A0A9P7AT14"/>
<comment type="caution">
    <text evidence="1">The sequence shown here is derived from an EMBL/GenBank/DDBJ whole genome shotgun (WGS) entry which is preliminary data.</text>
</comment>
<proteinExistence type="predicted"/>
<name>A0A9P7AT14_9AGAM</name>
<organism evidence="1 2">
    <name type="scientific">Suillus plorans</name>
    <dbReference type="NCBI Taxonomy" id="116603"/>
    <lineage>
        <taxon>Eukaryota</taxon>
        <taxon>Fungi</taxon>
        <taxon>Dikarya</taxon>
        <taxon>Basidiomycota</taxon>
        <taxon>Agaricomycotina</taxon>
        <taxon>Agaricomycetes</taxon>
        <taxon>Agaricomycetidae</taxon>
        <taxon>Boletales</taxon>
        <taxon>Suillineae</taxon>
        <taxon>Suillaceae</taxon>
        <taxon>Suillus</taxon>
    </lineage>
</organism>
<keyword evidence="2" id="KW-1185">Reference proteome</keyword>
<dbReference type="RefSeq" id="XP_041161630.1">
    <property type="nucleotide sequence ID" value="XM_041300008.1"/>
</dbReference>
<reference evidence="1" key="1">
    <citation type="journal article" date="2020" name="New Phytol.">
        <title>Comparative genomics reveals dynamic genome evolution in host specialist ectomycorrhizal fungi.</title>
        <authorList>
            <person name="Lofgren L.A."/>
            <person name="Nguyen N.H."/>
            <person name="Vilgalys R."/>
            <person name="Ruytinx J."/>
            <person name="Liao H.L."/>
            <person name="Branco S."/>
            <person name="Kuo A."/>
            <person name="LaButti K."/>
            <person name="Lipzen A."/>
            <person name="Andreopoulos W."/>
            <person name="Pangilinan J."/>
            <person name="Riley R."/>
            <person name="Hundley H."/>
            <person name="Na H."/>
            <person name="Barry K."/>
            <person name="Grigoriev I.V."/>
            <person name="Stajich J.E."/>
            <person name="Kennedy P.G."/>
        </authorList>
    </citation>
    <scope>NUCLEOTIDE SEQUENCE</scope>
    <source>
        <strain evidence="1">S12</strain>
    </source>
</reference>
<sequence>MESLPDKTFLGTSYAFSRKFNTRNLEHYWYPLWAQTLSDLVAKAPKLIVAPQFPIWFVDNHASQESLDEGDDPKDIVETAQEKQDDLGTIEVESGAVNSSFLSKSTVPEKDAKEVVVDFAIIHLTPQKDDEEWKIAEASVELLVEVKRSVSRGVEGDNLEAKVLEQLTKAQNDLKKQAAHLFLSDANKQSIQTISAAGPYWSGTIIKRADVQFTMQDLSADYEPGEGLSDTLLYWTIPVCIGSPESDACLDIILNEFKE</sequence>
<gene>
    <name evidence="1" type="ORF">HD556DRAFT_1307200</name>
</gene>
<protein>
    <submittedName>
        <fullName evidence="1">Uncharacterized protein</fullName>
    </submittedName>
</protein>
<dbReference type="EMBL" id="JABBWE010000020">
    <property type="protein sequence ID" value="KAG1795977.1"/>
    <property type="molecule type" value="Genomic_DNA"/>
</dbReference>
<dbReference type="Proteomes" id="UP000719766">
    <property type="component" value="Unassembled WGS sequence"/>
</dbReference>
<evidence type="ECO:0000313" key="1">
    <source>
        <dbReference type="EMBL" id="KAG1795977.1"/>
    </source>
</evidence>
<evidence type="ECO:0000313" key="2">
    <source>
        <dbReference type="Proteomes" id="UP000719766"/>
    </source>
</evidence>
<accession>A0A9P7AT14</accession>